<dbReference type="Proteomes" id="UP000004162">
    <property type="component" value="Unassembled WGS sequence"/>
</dbReference>
<evidence type="ECO:0000259" key="7">
    <source>
        <dbReference type="Pfam" id="PF08543"/>
    </source>
</evidence>
<feature type="domain" description="Pyridoxamine kinase/Phosphomethylpyrimidine kinase" evidence="7">
    <location>
        <begin position="15"/>
        <end position="263"/>
    </location>
</feature>
<dbReference type="PANTHER" id="PTHR20858">
    <property type="entry name" value="PHOSPHOMETHYLPYRIMIDINE KINASE"/>
    <property type="match status" value="1"/>
</dbReference>
<dbReference type="FunFam" id="3.40.1190.20:FF:000003">
    <property type="entry name" value="Phosphomethylpyrimidine kinase ThiD"/>
    <property type="match status" value="1"/>
</dbReference>
<dbReference type="InterPro" id="IPR029056">
    <property type="entry name" value="Ribokinase-like"/>
</dbReference>
<keyword evidence="6" id="KW-0067">ATP-binding</keyword>
<evidence type="ECO:0000313" key="9">
    <source>
        <dbReference type="Proteomes" id="UP000004162"/>
    </source>
</evidence>
<evidence type="ECO:0000256" key="5">
    <source>
        <dbReference type="ARBA" id="ARBA00022777"/>
    </source>
</evidence>
<dbReference type="GO" id="GO:0008972">
    <property type="term" value="F:phosphomethylpyrimidine kinase activity"/>
    <property type="evidence" value="ECO:0007669"/>
    <property type="project" value="InterPro"/>
</dbReference>
<dbReference type="GO" id="GO:0008902">
    <property type="term" value="F:hydroxymethylpyrimidine kinase activity"/>
    <property type="evidence" value="ECO:0007669"/>
    <property type="project" value="UniProtKB-EC"/>
</dbReference>
<protein>
    <recommendedName>
        <fullName evidence="2">hydroxymethylpyrimidine kinase</fullName>
        <ecNumber evidence="2">2.7.1.49</ecNumber>
    </recommendedName>
</protein>
<dbReference type="GO" id="GO:0005524">
    <property type="term" value="F:ATP binding"/>
    <property type="evidence" value="ECO:0007669"/>
    <property type="project" value="UniProtKB-KW"/>
</dbReference>
<sequence>MGKNYVTVLTIAGSDGSGGAGIQADSKTVGALDCYALSVITAVTAQNTCGVRGISLLPVESLYEQFRAIADDIRIDAVKIGMLGSSAIIRAVSGLLRELENNPPVILDTVLGSSGGTTLLPEEAIEVMKAELFPLATLITPNLPESAILTGMKQPPATDEAIEGAAVMLHEAGAASVLIKGGHTEGGECRDCLFSNGRFFWFSSKKIETLNTHGTGCTLSSAIAAFMARGEVMERAVEKAKAYTTEALKAGAGYHLGSGRGPLDHLFRFR</sequence>
<reference evidence="8 9" key="1">
    <citation type="submission" date="2006-07" db="EMBL/GenBank/DDBJ databases">
        <title>Annotation of the draft genome assembly of Chlorobium ferroxidans DSM 13031.</title>
        <authorList>
            <consortium name="US DOE Joint Genome Institute (JGI-ORNL)"/>
            <person name="Larimer F."/>
            <person name="Land M."/>
            <person name="Hauser L."/>
        </authorList>
    </citation>
    <scope>NUCLEOTIDE SEQUENCE [LARGE SCALE GENOMIC DNA]</scope>
    <source>
        <strain evidence="8 9">DSM 13031</strain>
    </source>
</reference>
<dbReference type="AlphaFoldDB" id="Q0YT13"/>
<dbReference type="InterPro" id="IPR004399">
    <property type="entry name" value="HMP/HMP-P_kinase_dom"/>
</dbReference>
<dbReference type="EMBL" id="AASE01000004">
    <property type="protein sequence ID" value="EAT59451.1"/>
    <property type="molecule type" value="Genomic_DNA"/>
</dbReference>
<comment type="caution">
    <text evidence="8">The sequence shown here is derived from an EMBL/GenBank/DDBJ whole genome shotgun (WGS) entry which is preliminary data.</text>
</comment>
<dbReference type="EC" id="2.7.1.49" evidence="2"/>
<evidence type="ECO:0000256" key="6">
    <source>
        <dbReference type="ARBA" id="ARBA00022840"/>
    </source>
</evidence>
<keyword evidence="3" id="KW-0808">Transferase</keyword>
<gene>
    <name evidence="8" type="ORF">CferDRAFT_1378</name>
</gene>
<evidence type="ECO:0000313" key="8">
    <source>
        <dbReference type="EMBL" id="EAT59451.1"/>
    </source>
</evidence>
<keyword evidence="9" id="KW-1185">Reference proteome</keyword>
<dbReference type="CDD" id="cd01169">
    <property type="entry name" value="HMPP_kinase"/>
    <property type="match status" value="1"/>
</dbReference>
<dbReference type="PANTHER" id="PTHR20858:SF17">
    <property type="entry name" value="HYDROXYMETHYLPYRIMIDINE_PHOSPHOMETHYLPYRIMIDINE KINASE THI20-RELATED"/>
    <property type="match status" value="1"/>
</dbReference>
<dbReference type="RefSeq" id="WP_006365878.1">
    <property type="nucleotide sequence ID" value="NZ_AASE01000004.1"/>
</dbReference>
<accession>Q0YT13</accession>
<dbReference type="NCBIfam" id="TIGR00097">
    <property type="entry name" value="HMP-P_kinase"/>
    <property type="match status" value="1"/>
</dbReference>
<comment type="pathway">
    <text evidence="1">Cofactor biosynthesis; thiamine diphosphate biosynthesis.</text>
</comment>
<dbReference type="Gene3D" id="3.40.1190.20">
    <property type="match status" value="1"/>
</dbReference>
<evidence type="ECO:0000256" key="4">
    <source>
        <dbReference type="ARBA" id="ARBA00022741"/>
    </source>
</evidence>
<dbReference type="InterPro" id="IPR013749">
    <property type="entry name" value="PM/HMP-P_kinase-1"/>
</dbReference>
<keyword evidence="5 8" id="KW-0418">Kinase</keyword>
<dbReference type="GO" id="GO:0009228">
    <property type="term" value="P:thiamine biosynthetic process"/>
    <property type="evidence" value="ECO:0007669"/>
    <property type="project" value="InterPro"/>
</dbReference>
<dbReference type="OrthoDB" id="9810880at2"/>
<reference evidence="8 9" key="2">
    <citation type="submission" date="2006-07" db="EMBL/GenBank/DDBJ databases">
        <title>Sequencing of the draft genome and assembly of Chlorobium ferroxidans DSM 13031.</title>
        <authorList>
            <consortium name="US DOE Joint Genome Institute (JGI-PGF)"/>
            <person name="Copeland A."/>
            <person name="Lucas S."/>
            <person name="Lapidus A."/>
            <person name="Barry K."/>
            <person name="Glavina del Rio T."/>
            <person name="Dalin E."/>
            <person name="Tice H."/>
            <person name="Bruce D."/>
            <person name="Pitluck S."/>
            <person name="Richardson P."/>
        </authorList>
    </citation>
    <scope>NUCLEOTIDE SEQUENCE [LARGE SCALE GENOMIC DNA]</scope>
    <source>
        <strain evidence="8 9">DSM 13031</strain>
    </source>
</reference>
<name>Q0YT13_9CHLB</name>
<dbReference type="SUPFAM" id="SSF53613">
    <property type="entry name" value="Ribokinase-like"/>
    <property type="match status" value="1"/>
</dbReference>
<dbReference type="GO" id="GO:0005829">
    <property type="term" value="C:cytosol"/>
    <property type="evidence" value="ECO:0007669"/>
    <property type="project" value="TreeGrafter"/>
</dbReference>
<evidence type="ECO:0000256" key="2">
    <source>
        <dbReference type="ARBA" id="ARBA00012135"/>
    </source>
</evidence>
<dbReference type="Pfam" id="PF08543">
    <property type="entry name" value="Phos_pyr_kin"/>
    <property type="match status" value="1"/>
</dbReference>
<organism evidence="8 9">
    <name type="scientific">Chlorobium ferrooxidans DSM 13031</name>
    <dbReference type="NCBI Taxonomy" id="377431"/>
    <lineage>
        <taxon>Bacteria</taxon>
        <taxon>Pseudomonadati</taxon>
        <taxon>Chlorobiota</taxon>
        <taxon>Chlorobiia</taxon>
        <taxon>Chlorobiales</taxon>
        <taxon>Chlorobiaceae</taxon>
        <taxon>Chlorobium/Pelodictyon group</taxon>
        <taxon>Chlorobium</taxon>
    </lineage>
</organism>
<proteinExistence type="predicted"/>
<evidence type="ECO:0000256" key="3">
    <source>
        <dbReference type="ARBA" id="ARBA00022679"/>
    </source>
</evidence>
<keyword evidence="4" id="KW-0547">Nucleotide-binding</keyword>
<evidence type="ECO:0000256" key="1">
    <source>
        <dbReference type="ARBA" id="ARBA00004948"/>
    </source>
</evidence>